<feature type="region of interest" description="Disordered" evidence="1">
    <location>
        <begin position="41"/>
        <end position="66"/>
    </location>
</feature>
<dbReference type="Proteomes" id="UP000603453">
    <property type="component" value="Unassembled WGS sequence"/>
</dbReference>
<evidence type="ECO:0000313" key="2">
    <source>
        <dbReference type="EMBL" id="KAG2195177.1"/>
    </source>
</evidence>
<proteinExistence type="predicted"/>
<evidence type="ECO:0000313" key="3">
    <source>
        <dbReference type="Proteomes" id="UP000603453"/>
    </source>
</evidence>
<evidence type="ECO:0000256" key="1">
    <source>
        <dbReference type="SAM" id="MobiDB-lite"/>
    </source>
</evidence>
<dbReference type="AlphaFoldDB" id="A0A8H7QMS4"/>
<sequence length="252" mass="28036">MQNHGEISIDTPPSKDSWPSSYYGRTRRIDLEKFYHDLLKNSNHDESSSNDEEDEQVNHISVAGVTSTITKTKSTKKVSFSTEPPTVYEYEAEYDEPTRKGDSLFDDGWPGRTKKAMKSSGFIDFKSKIEAKLGAINDPSLISQLDTICNEPITTTYGGYRQRKSPLVQKLNLRPIPNSEKLVQPSLLMDDTPSPSSSYTDSPLTPRDSYSLLEPSVSSASTSSSSILSPGGSKWLNRTLSRIRNNSPSRSK</sequence>
<accession>A0A8H7QMS4</accession>
<feature type="region of interest" description="Disordered" evidence="1">
    <location>
        <begin position="182"/>
        <end position="252"/>
    </location>
</feature>
<feature type="compositionally biased region" description="Low complexity" evidence="1">
    <location>
        <begin position="190"/>
        <end position="229"/>
    </location>
</feature>
<feature type="region of interest" description="Disordered" evidence="1">
    <location>
        <begin position="1"/>
        <end position="22"/>
    </location>
</feature>
<feature type="compositionally biased region" description="Polar residues" evidence="1">
    <location>
        <begin position="236"/>
        <end position="252"/>
    </location>
</feature>
<reference evidence="2" key="1">
    <citation type="submission" date="2020-12" db="EMBL/GenBank/DDBJ databases">
        <title>Metabolic potential, ecology and presence of endohyphal bacteria is reflected in genomic diversity of Mucoromycotina.</title>
        <authorList>
            <person name="Muszewska A."/>
            <person name="Okrasinska A."/>
            <person name="Steczkiewicz K."/>
            <person name="Drgas O."/>
            <person name="Orlowska M."/>
            <person name="Perlinska-Lenart U."/>
            <person name="Aleksandrzak-Piekarczyk T."/>
            <person name="Szatraj K."/>
            <person name="Zielenkiewicz U."/>
            <person name="Pilsyk S."/>
            <person name="Malc E."/>
            <person name="Mieczkowski P."/>
            <person name="Kruszewska J.S."/>
            <person name="Biernat P."/>
            <person name="Pawlowska J."/>
        </authorList>
    </citation>
    <scope>NUCLEOTIDE SEQUENCE</scope>
    <source>
        <strain evidence="2">WA0000017839</strain>
    </source>
</reference>
<name>A0A8H7QMS4_9FUNG</name>
<dbReference type="EMBL" id="JAEPRD010000177">
    <property type="protein sequence ID" value="KAG2195177.1"/>
    <property type="molecule type" value="Genomic_DNA"/>
</dbReference>
<gene>
    <name evidence="2" type="ORF">INT47_006459</name>
</gene>
<comment type="caution">
    <text evidence="2">The sequence shown here is derived from an EMBL/GenBank/DDBJ whole genome shotgun (WGS) entry which is preliminary data.</text>
</comment>
<keyword evidence="3" id="KW-1185">Reference proteome</keyword>
<dbReference type="OrthoDB" id="2207689at2759"/>
<organism evidence="2 3">
    <name type="scientific">Mucor saturninus</name>
    <dbReference type="NCBI Taxonomy" id="64648"/>
    <lineage>
        <taxon>Eukaryota</taxon>
        <taxon>Fungi</taxon>
        <taxon>Fungi incertae sedis</taxon>
        <taxon>Mucoromycota</taxon>
        <taxon>Mucoromycotina</taxon>
        <taxon>Mucoromycetes</taxon>
        <taxon>Mucorales</taxon>
        <taxon>Mucorineae</taxon>
        <taxon>Mucoraceae</taxon>
        <taxon>Mucor</taxon>
    </lineage>
</organism>
<protein>
    <submittedName>
        <fullName evidence="2">Uncharacterized protein</fullName>
    </submittedName>
</protein>